<keyword evidence="3" id="KW-0408">Iron</keyword>
<gene>
    <name evidence="5" type="ORF">PPROV_000072900</name>
</gene>
<evidence type="ECO:0000256" key="1">
    <source>
        <dbReference type="ARBA" id="ARBA00022714"/>
    </source>
</evidence>
<dbReference type="GO" id="GO:0046872">
    <property type="term" value="F:metal ion binding"/>
    <property type="evidence" value="ECO:0007669"/>
    <property type="project" value="UniProtKB-KW"/>
</dbReference>
<dbReference type="GO" id="GO:0051537">
    <property type="term" value="F:2 iron, 2 sulfur cluster binding"/>
    <property type="evidence" value="ECO:0007669"/>
    <property type="project" value="UniProtKB-KW"/>
</dbReference>
<dbReference type="Proteomes" id="UP000660262">
    <property type="component" value="Unassembled WGS sequence"/>
</dbReference>
<evidence type="ECO:0000313" key="5">
    <source>
        <dbReference type="EMBL" id="GHP01973.1"/>
    </source>
</evidence>
<keyword evidence="6" id="KW-1185">Reference proteome</keyword>
<organism evidence="5 6">
    <name type="scientific">Pycnococcus provasolii</name>
    <dbReference type="NCBI Taxonomy" id="41880"/>
    <lineage>
        <taxon>Eukaryota</taxon>
        <taxon>Viridiplantae</taxon>
        <taxon>Chlorophyta</taxon>
        <taxon>Pseudoscourfieldiophyceae</taxon>
        <taxon>Pseudoscourfieldiales</taxon>
        <taxon>Pycnococcaceae</taxon>
        <taxon>Pycnococcus</taxon>
    </lineage>
</organism>
<evidence type="ECO:0000256" key="4">
    <source>
        <dbReference type="ARBA" id="ARBA00023014"/>
    </source>
</evidence>
<dbReference type="PANTHER" id="PTHR23426">
    <property type="entry name" value="FERREDOXIN/ADRENODOXIN"/>
    <property type="match status" value="1"/>
</dbReference>
<dbReference type="GO" id="GO:0140647">
    <property type="term" value="P:P450-containing electron transport chain"/>
    <property type="evidence" value="ECO:0007669"/>
    <property type="project" value="InterPro"/>
</dbReference>
<evidence type="ECO:0000256" key="3">
    <source>
        <dbReference type="ARBA" id="ARBA00023004"/>
    </source>
</evidence>
<name>A0A830H6Q9_9CHLO</name>
<comment type="caution">
    <text evidence="5">The sequence shown here is derived from an EMBL/GenBank/DDBJ whole genome shotgun (WGS) entry which is preliminary data.</text>
</comment>
<dbReference type="GO" id="GO:0005739">
    <property type="term" value="C:mitochondrion"/>
    <property type="evidence" value="ECO:0007669"/>
    <property type="project" value="TreeGrafter"/>
</dbReference>
<keyword evidence="1" id="KW-0001">2Fe-2S</keyword>
<dbReference type="Gene3D" id="3.10.20.30">
    <property type="match status" value="1"/>
</dbReference>
<reference evidence="5" key="1">
    <citation type="submission" date="2020-10" db="EMBL/GenBank/DDBJ databases">
        <title>Unveiling of a novel bifunctional photoreceptor, Dualchrome1, isolated from a cosmopolitan green alga.</title>
        <authorList>
            <person name="Suzuki S."/>
            <person name="Kawachi M."/>
        </authorList>
    </citation>
    <scope>NUCLEOTIDE SEQUENCE</scope>
    <source>
        <strain evidence="5">NIES 2893</strain>
    </source>
</reference>
<dbReference type="PANTHER" id="PTHR23426:SF67">
    <property type="entry name" value="2FE-2S FERREDOXIN-TYPE DOMAIN-CONTAINING PROTEIN"/>
    <property type="match status" value="1"/>
</dbReference>
<keyword evidence="4" id="KW-0411">Iron-sulfur</keyword>
<evidence type="ECO:0000313" key="6">
    <source>
        <dbReference type="Proteomes" id="UP000660262"/>
    </source>
</evidence>
<dbReference type="EMBL" id="BNJQ01000002">
    <property type="protein sequence ID" value="GHP01973.1"/>
    <property type="molecule type" value="Genomic_DNA"/>
</dbReference>
<dbReference type="AlphaFoldDB" id="A0A830H6Q9"/>
<dbReference type="GO" id="GO:0009055">
    <property type="term" value="F:electron transfer activity"/>
    <property type="evidence" value="ECO:0007669"/>
    <property type="project" value="TreeGrafter"/>
</dbReference>
<dbReference type="InterPro" id="IPR012675">
    <property type="entry name" value="Beta-grasp_dom_sf"/>
</dbReference>
<proteinExistence type="predicted"/>
<dbReference type="InterPro" id="IPR001055">
    <property type="entry name" value="Adrenodoxin-like"/>
</dbReference>
<evidence type="ECO:0000256" key="2">
    <source>
        <dbReference type="ARBA" id="ARBA00022723"/>
    </source>
</evidence>
<keyword evidence="2" id="KW-0479">Metal-binding</keyword>
<protein>
    <submittedName>
        <fullName evidence="5">Uncharacterized protein</fullName>
    </submittedName>
</protein>
<accession>A0A830H6Q9</accession>
<dbReference type="OrthoDB" id="268593at2759"/>
<sequence>MAAMPAALSVVHTLSRTLRRAASSSSALSLGLSHSPAASLAARGSNYGKSASPLAFPVPFRAFASALPNVETVSVNVFSADGQKHQIKGRVGTSVLDSIFENPEVGRKICNEELKTLFDAPAGTWGVKSKECRVTVQPTFLDKFPPRSKEEEDLLLTTYEELVETDELLDNARLASQLTLSKETDGVTVAVEVMRPLNLL</sequence>